<evidence type="ECO:0000256" key="5">
    <source>
        <dbReference type="ARBA" id="ARBA00022801"/>
    </source>
</evidence>
<protein>
    <submittedName>
        <fullName evidence="12">Uncharacterized protein</fullName>
    </submittedName>
</protein>
<comment type="cofactor">
    <cofactor evidence="1">
        <name>Zn(2+)</name>
        <dbReference type="ChEBI" id="CHEBI:29105"/>
    </cofactor>
</comment>
<accession>A0ABD6ETY4</accession>
<dbReference type="InterPro" id="IPR000718">
    <property type="entry name" value="Peptidase_M13"/>
</dbReference>
<dbReference type="InterPro" id="IPR018497">
    <property type="entry name" value="Peptidase_M13_C"/>
</dbReference>
<evidence type="ECO:0000256" key="2">
    <source>
        <dbReference type="ARBA" id="ARBA00007357"/>
    </source>
</evidence>
<dbReference type="GO" id="GO:0008237">
    <property type="term" value="F:metallopeptidase activity"/>
    <property type="evidence" value="ECO:0007669"/>
    <property type="project" value="UniProtKB-KW"/>
</dbReference>
<keyword evidence="13" id="KW-1185">Reference proteome</keyword>
<dbReference type="PRINTS" id="PR00786">
    <property type="entry name" value="NEPRILYSIN"/>
</dbReference>
<feature type="domain" description="Peptidase M13 C-terminal" evidence="10">
    <location>
        <begin position="605"/>
        <end position="677"/>
    </location>
</feature>
<evidence type="ECO:0000259" key="10">
    <source>
        <dbReference type="Pfam" id="PF01431"/>
    </source>
</evidence>
<keyword evidence="9" id="KW-0812">Transmembrane</keyword>
<name>A0ABD6ETY4_9BILA</name>
<feature type="region of interest" description="Disordered" evidence="8">
    <location>
        <begin position="44"/>
        <end position="78"/>
    </location>
</feature>
<evidence type="ECO:0000259" key="11">
    <source>
        <dbReference type="Pfam" id="PF05649"/>
    </source>
</evidence>
<dbReference type="SUPFAM" id="SSF55486">
    <property type="entry name" value="Metalloproteases ('zincins'), catalytic domain"/>
    <property type="match status" value="1"/>
</dbReference>
<dbReference type="PANTHER" id="PTHR11733">
    <property type="entry name" value="ZINC METALLOPROTEASE FAMILY M13 NEPRILYSIN-RELATED"/>
    <property type="match status" value="1"/>
</dbReference>
<dbReference type="Pfam" id="PF05649">
    <property type="entry name" value="Peptidase_M13_N"/>
    <property type="match status" value="1"/>
</dbReference>
<dbReference type="CDD" id="cd08662">
    <property type="entry name" value="M13"/>
    <property type="match status" value="1"/>
</dbReference>
<keyword evidence="9" id="KW-1133">Transmembrane helix</keyword>
<keyword evidence="9" id="KW-0472">Membrane</keyword>
<evidence type="ECO:0000256" key="7">
    <source>
        <dbReference type="ARBA" id="ARBA00023049"/>
    </source>
</evidence>
<evidence type="ECO:0000313" key="13">
    <source>
        <dbReference type="Proteomes" id="UP001608902"/>
    </source>
</evidence>
<organism evidence="12 13">
    <name type="scientific">Gnathostoma spinigerum</name>
    <dbReference type="NCBI Taxonomy" id="75299"/>
    <lineage>
        <taxon>Eukaryota</taxon>
        <taxon>Metazoa</taxon>
        <taxon>Ecdysozoa</taxon>
        <taxon>Nematoda</taxon>
        <taxon>Chromadorea</taxon>
        <taxon>Rhabditida</taxon>
        <taxon>Spirurina</taxon>
        <taxon>Gnathostomatomorpha</taxon>
        <taxon>Gnathostomatoidea</taxon>
        <taxon>Gnathostomatidae</taxon>
        <taxon>Gnathostoma</taxon>
    </lineage>
</organism>
<dbReference type="PANTHER" id="PTHR11733:SF240">
    <property type="entry name" value="GH14155P-RELATED"/>
    <property type="match status" value="1"/>
</dbReference>
<feature type="domain" description="Peptidase M13 N-terminal" evidence="11">
    <location>
        <begin position="121"/>
        <end position="543"/>
    </location>
</feature>
<reference evidence="12 13" key="1">
    <citation type="submission" date="2024-08" db="EMBL/GenBank/DDBJ databases">
        <title>Gnathostoma spinigerum genome.</title>
        <authorList>
            <person name="Gonzalez-Bertolin B."/>
            <person name="Monzon S."/>
            <person name="Zaballos A."/>
            <person name="Jimenez P."/>
            <person name="Dekumyoy P."/>
            <person name="Varona S."/>
            <person name="Cuesta I."/>
            <person name="Sumanam S."/>
            <person name="Adisakwattana P."/>
            <person name="Gasser R.B."/>
            <person name="Hernandez-Gonzalez A."/>
            <person name="Young N.D."/>
            <person name="Perteguer M.J."/>
        </authorList>
    </citation>
    <scope>NUCLEOTIDE SEQUENCE [LARGE SCALE GENOMIC DNA]</scope>
    <source>
        <strain evidence="12">AL3</strain>
        <tissue evidence="12">Liver</tissue>
    </source>
</reference>
<proteinExistence type="inferred from homology"/>
<dbReference type="InterPro" id="IPR008753">
    <property type="entry name" value="Peptidase_M13_N"/>
</dbReference>
<dbReference type="AlphaFoldDB" id="A0ABD6ETY4"/>
<dbReference type="EMBL" id="JBGFUD010007600">
    <property type="protein sequence ID" value="MFH4981639.1"/>
    <property type="molecule type" value="Genomic_DNA"/>
</dbReference>
<dbReference type="GO" id="GO:0046872">
    <property type="term" value="F:metal ion binding"/>
    <property type="evidence" value="ECO:0007669"/>
    <property type="project" value="UniProtKB-KW"/>
</dbReference>
<dbReference type="Proteomes" id="UP001608902">
    <property type="component" value="Unassembled WGS sequence"/>
</dbReference>
<evidence type="ECO:0000256" key="6">
    <source>
        <dbReference type="ARBA" id="ARBA00022833"/>
    </source>
</evidence>
<comment type="similarity">
    <text evidence="2">Belongs to the peptidase M13 family.</text>
</comment>
<dbReference type="Gene3D" id="3.40.390.10">
    <property type="entry name" value="Collagenase (Catalytic Domain)"/>
    <property type="match status" value="2"/>
</dbReference>
<evidence type="ECO:0000256" key="3">
    <source>
        <dbReference type="ARBA" id="ARBA00022670"/>
    </source>
</evidence>
<keyword evidence="4" id="KW-0479">Metal-binding</keyword>
<keyword evidence="5" id="KW-0378">Hydrolase</keyword>
<evidence type="ECO:0000256" key="8">
    <source>
        <dbReference type="SAM" id="MobiDB-lite"/>
    </source>
</evidence>
<dbReference type="Pfam" id="PF01431">
    <property type="entry name" value="Peptidase_M13"/>
    <property type="match status" value="1"/>
</dbReference>
<evidence type="ECO:0000256" key="9">
    <source>
        <dbReference type="SAM" id="Phobius"/>
    </source>
</evidence>
<evidence type="ECO:0000313" key="12">
    <source>
        <dbReference type="EMBL" id="MFH4981639.1"/>
    </source>
</evidence>
<feature type="compositionally biased region" description="Low complexity" evidence="8">
    <location>
        <begin position="63"/>
        <end position="78"/>
    </location>
</feature>
<evidence type="ECO:0000256" key="1">
    <source>
        <dbReference type="ARBA" id="ARBA00001947"/>
    </source>
</evidence>
<evidence type="ECO:0000256" key="4">
    <source>
        <dbReference type="ARBA" id="ARBA00022723"/>
    </source>
</evidence>
<dbReference type="InterPro" id="IPR024079">
    <property type="entry name" value="MetalloPept_cat_dom_sf"/>
</dbReference>
<comment type="caution">
    <text evidence="12">The sequence shown here is derived from an EMBL/GenBank/DDBJ whole genome shotgun (WGS) entry which is preliminary data.</text>
</comment>
<keyword evidence="6" id="KW-0862">Zinc</keyword>
<keyword evidence="3" id="KW-0645">Protease</keyword>
<sequence length="681" mass="77571">MALKVIAAVLATTISLFAIVSFSISIVVLVRVLKDPPTSRTLVTPKVSPRPVTETSKTTRVIPTATPKPTTPTSAVPITTTQTPLSWEKELPVISKNDSRYAAFKTITNRFEKLVNKTVNPCDDFYGFVCGKVGKRTLSSFGEAKSFGNKLMVNKLEDENYRKGTKSTALKKLFTAYDNCMKSNFQPSREYFIEKYDDMRKEIGFDFPFRTDSEVDLTNDQLAKAIGYITVHSTDTLLSLWVSTNPLTPQSERGYALFVGESSTFVDPEIYKKPDWWTESKPRIIRDFMSKLELIAMGLRIPSDPNKIEVTANRIAQVEYAIAKIESPPDGRTMYNEFTKSMAEKKFPLFNWGAYFGELSRTLPNLQKKMLEDNFKFMITKPDVIGKVLETVLNGTLPKSWIADYLYFRFLDTFIKYVPNSANSEYTPYDMLKEAFAKYEKKAGRTQAIVKPILPSADRFTNQTACARLTAVNLPFANARMFIDALFKNDEERVLQHKDVSKYVSSIVDGFRSQIDGLAWMSYETRKGAYDKIDNLVRNIGYPDFVLNDTLLDAYYDALNHSTKQNFADREEALHRFNFEKELSLLLNKKRRKRDDFFDPPTEVNAWYQPSLNSITLPIGVLVEPIYNKDWPAAVKYGSLGMIAGHELTHGFDNRGIQYDGVGRPRPWMDESSHSSFDVCF</sequence>
<gene>
    <name evidence="12" type="ORF">AB6A40_008348</name>
</gene>
<feature type="transmembrane region" description="Helical" evidence="9">
    <location>
        <begin position="6"/>
        <end position="30"/>
    </location>
</feature>
<dbReference type="PROSITE" id="PS51885">
    <property type="entry name" value="NEPRILYSIN"/>
    <property type="match status" value="1"/>
</dbReference>
<dbReference type="GO" id="GO:0006508">
    <property type="term" value="P:proteolysis"/>
    <property type="evidence" value="ECO:0007669"/>
    <property type="project" value="UniProtKB-KW"/>
</dbReference>
<keyword evidence="7" id="KW-0482">Metalloprotease</keyword>